<keyword evidence="6" id="KW-0645">Protease</keyword>
<evidence type="ECO:0000256" key="1">
    <source>
        <dbReference type="ARBA" id="ARBA00001947"/>
    </source>
</evidence>
<evidence type="ECO:0000256" key="5">
    <source>
        <dbReference type="ARBA" id="ARBA00022475"/>
    </source>
</evidence>
<evidence type="ECO:0000256" key="10">
    <source>
        <dbReference type="ARBA" id="ARBA00023049"/>
    </source>
</evidence>
<dbReference type="Gene3D" id="1.25.50.20">
    <property type="match status" value="1"/>
</dbReference>
<reference evidence="15" key="1">
    <citation type="submission" date="2023-01" db="EMBL/GenBank/DDBJ databases">
        <title>Genome assembly of the deep-sea coral Lophelia pertusa.</title>
        <authorList>
            <person name="Herrera S."/>
            <person name="Cordes E."/>
        </authorList>
    </citation>
    <scope>NUCLEOTIDE SEQUENCE</scope>
    <source>
        <strain evidence="15">USNM1676648</strain>
        <tissue evidence="15">Polyp</tissue>
    </source>
</reference>
<evidence type="ECO:0000256" key="12">
    <source>
        <dbReference type="ARBA" id="ARBA00023157"/>
    </source>
</evidence>
<keyword evidence="10" id="KW-0482">Metalloprotease</keyword>
<dbReference type="Pfam" id="PF11838">
    <property type="entry name" value="ERAP1_C"/>
    <property type="match status" value="1"/>
</dbReference>
<dbReference type="PANTHER" id="PTHR11533:SF276">
    <property type="entry name" value="GLUTAMYL AMINOPEPTIDASE"/>
    <property type="match status" value="1"/>
</dbReference>
<evidence type="ECO:0000259" key="14">
    <source>
        <dbReference type="Pfam" id="PF11838"/>
    </source>
</evidence>
<keyword evidence="7" id="KW-0479">Metal-binding</keyword>
<comment type="similarity">
    <text evidence="3">Belongs to the peptidase M1 family.</text>
</comment>
<dbReference type="GO" id="GO:0042277">
    <property type="term" value="F:peptide binding"/>
    <property type="evidence" value="ECO:0007669"/>
    <property type="project" value="TreeGrafter"/>
</dbReference>
<keyword evidence="9" id="KW-0862">Zinc</keyword>
<accession>A0A9X0A5V9</accession>
<gene>
    <name evidence="15" type="ORF">OS493_003647</name>
</gene>
<dbReference type="GO" id="GO:0006508">
    <property type="term" value="P:proteolysis"/>
    <property type="evidence" value="ECO:0007669"/>
    <property type="project" value="UniProtKB-KW"/>
</dbReference>
<dbReference type="FunFam" id="2.60.40.1910:FF:000003">
    <property type="entry name" value="Aminopeptidase"/>
    <property type="match status" value="1"/>
</dbReference>
<evidence type="ECO:0000256" key="8">
    <source>
        <dbReference type="ARBA" id="ARBA00022801"/>
    </source>
</evidence>
<comment type="cofactor">
    <cofactor evidence="1">
        <name>Zn(2+)</name>
        <dbReference type="ChEBI" id="CHEBI:29105"/>
    </cofactor>
</comment>
<evidence type="ECO:0000256" key="13">
    <source>
        <dbReference type="ARBA" id="ARBA00023180"/>
    </source>
</evidence>
<dbReference type="GO" id="GO:0070006">
    <property type="term" value="F:metalloaminopeptidase activity"/>
    <property type="evidence" value="ECO:0007669"/>
    <property type="project" value="TreeGrafter"/>
</dbReference>
<dbReference type="GO" id="GO:0008270">
    <property type="term" value="F:zinc ion binding"/>
    <property type="evidence" value="ECO:0007669"/>
    <property type="project" value="TreeGrafter"/>
</dbReference>
<keyword evidence="11" id="KW-0472">Membrane</keyword>
<dbReference type="GO" id="GO:0005615">
    <property type="term" value="C:extracellular space"/>
    <property type="evidence" value="ECO:0007669"/>
    <property type="project" value="TreeGrafter"/>
</dbReference>
<evidence type="ECO:0000256" key="4">
    <source>
        <dbReference type="ARBA" id="ARBA00022438"/>
    </source>
</evidence>
<keyword evidence="5" id="KW-1003">Cell membrane</keyword>
<evidence type="ECO:0000256" key="2">
    <source>
        <dbReference type="ARBA" id="ARBA00004236"/>
    </source>
</evidence>
<dbReference type="InterPro" id="IPR050344">
    <property type="entry name" value="Peptidase_M1_aminopeptidases"/>
</dbReference>
<dbReference type="AlphaFoldDB" id="A0A9X0A5V9"/>
<dbReference type="FunFam" id="1.25.50.20:FF:000001">
    <property type="entry name" value="Aminopeptidase"/>
    <property type="match status" value="1"/>
</dbReference>
<evidence type="ECO:0000256" key="6">
    <source>
        <dbReference type="ARBA" id="ARBA00022670"/>
    </source>
</evidence>
<comment type="subcellular location">
    <subcellularLocation>
        <location evidence="2">Cell membrane</location>
    </subcellularLocation>
</comment>
<keyword evidence="4" id="KW-0031">Aminopeptidase</keyword>
<dbReference type="OrthoDB" id="6019513at2759"/>
<dbReference type="GO" id="GO:0005886">
    <property type="term" value="C:plasma membrane"/>
    <property type="evidence" value="ECO:0007669"/>
    <property type="project" value="UniProtKB-SubCell"/>
</dbReference>
<evidence type="ECO:0000256" key="7">
    <source>
        <dbReference type="ARBA" id="ARBA00022723"/>
    </source>
</evidence>
<dbReference type="PANTHER" id="PTHR11533">
    <property type="entry name" value="PROTEASE M1 ZINC METALLOPROTEASE"/>
    <property type="match status" value="1"/>
</dbReference>
<name>A0A9X0A5V9_9CNID</name>
<comment type="caution">
    <text evidence="15">The sequence shown here is derived from an EMBL/GenBank/DDBJ whole genome shotgun (WGS) entry which is preliminary data.</text>
</comment>
<proteinExistence type="inferred from homology"/>
<dbReference type="GO" id="GO:0005737">
    <property type="term" value="C:cytoplasm"/>
    <property type="evidence" value="ECO:0007669"/>
    <property type="project" value="TreeGrafter"/>
</dbReference>
<protein>
    <recommendedName>
        <fullName evidence="14">ERAP1-like C-terminal domain-containing protein</fullName>
    </recommendedName>
</protein>
<keyword evidence="16" id="KW-1185">Reference proteome</keyword>
<evidence type="ECO:0000313" key="15">
    <source>
        <dbReference type="EMBL" id="KAJ7393976.1"/>
    </source>
</evidence>
<dbReference type="Gene3D" id="2.60.40.1910">
    <property type="match status" value="1"/>
</dbReference>
<dbReference type="GO" id="GO:0043171">
    <property type="term" value="P:peptide catabolic process"/>
    <property type="evidence" value="ECO:0007669"/>
    <property type="project" value="TreeGrafter"/>
</dbReference>
<evidence type="ECO:0000313" key="16">
    <source>
        <dbReference type="Proteomes" id="UP001163046"/>
    </source>
</evidence>
<evidence type="ECO:0000256" key="11">
    <source>
        <dbReference type="ARBA" id="ARBA00023136"/>
    </source>
</evidence>
<dbReference type="Proteomes" id="UP001163046">
    <property type="component" value="Unassembled WGS sequence"/>
</dbReference>
<keyword evidence="13" id="KW-0325">Glycoprotein</keyword>
<keyword evidence="12" id="KW-1015">Disulfide bond</keyword>
<evidence type="ECO:0000256" key="3">
    <source>
        <dbReference type="ARBA" id="ARBA00010136"/>
    </source>
</evidence>
<keyword evidence="8" id="KW-0378">Hydrolase</keyword>
<feature type="domain" description="ERAP1-like C-terminal" evidence="14">
    <location>
        <begin position="90"/>
        <end position="335"/>
    </location>
</feature>
<evidence type="ECO:0000256" key="9">
    <source>
        <dbReference type="ARBA" id="ARBA00022833"/>
    </source>
</evidence>
<organism evidence="15 16">
    <name type="scientific">Desmophyllum pertusum</name>
    <dbReference type="NCBI Taxonomy" id="174260"/>
    <lineage>
        <taxon>Eukaryota</taxon>
        <taxon>Metazoa</taxon>
        <taxon>Cnidaria</taxon>
        <taxon>Anthozoa</taxon>
        <taxon>Hexacorallia</taxon>
        <taxon>Scleractinia</taxon>
        <taxon>Caryophylliina</taxon>
        <taxon>Caryophylliidae</taxon>
        <taxon>Desmophyllum</taxon>
    </lineage>
</organism>
<dbReference type="InterPro" id="IPR024571">
    <property type="entry name" value="ERAP1-like_C_dom"/>
</dbReference>
<dbReference type="EMBL" id="MU825397">
    <property type="protein sequence ID" value="KAJ7393976.1"/>
    <property type="molecule type" value="Genomic_DNA"/>
</dbReference>
<sequence>MDVKTIMDTWTLQMGFPVVTIKRTGGSGKATATQKHFLLDPNANVTVKSPFNYKWYVPLTYVFQDSPQNPKTTWMNMTDKVEFTWPTKKWIKGNFKQVGYYRVHYDDDNWNALIKQLKDDHTVFTGEDRSSLIDDAFSLARAGYLKYDIALGTLEYLGQERQYVPWRTALNSLGYLDGILSDRPANGYFQGLIQSKVKPLADKLGWENKPDDKHIERYLRSSILRAACSAGDKDAIGNATQIFKEWKSGQRSEIDVDLRSLVYYYGIANTGLKEWKWLFNKFLNTSEASEKSKLMYALAGSRKAWVLNMYLEYSLDSSKVRSQDAGSVISYVCFQSCGFSTSTFRLTSLTNSVTRFSTEADLEQMKAFFERSEAGTSENARTQAIERTQANIDWLKKYEDTITKWLEATVTVGA</sequence>